<reference evidence="1 2" key="1">
    <citation type="submission" date="2017-02" db="EMBL/GenBank/DDBJ databases">
        <authorList>
            <person name="Peterson S.W."/>
        </authorList>
    </citation>
    <scope>NUCLEOTIDE SEQUENCE [LARGE SCALE GENOMIC DNA]</scope>
    <source>
        <strain evidence="1 2">B Mb 05.01</strain>
    </source>
</reference>
<dbReference type="AlphaFoldDB" id="A0A1R4ISM8"/>
<evidence type="ECO:0000313" key="2">
    <source>
        <dbReference type="Proteomes" id="UP000196320"/>
    </source>
</evidence>
<accession>A0A1R4ISM8</accession>
<gene>
    <name evidence="1" type="ORF">FM104_03780</name>
</gene>
<keyword evidence="2" id="KW-1185">Reference proteome</keyword>
<dbReference type="Proteomes" id="UP000196320">
    <property type="component" value="Unassembled WGS sequence"/>
</dbReference>
<organism evidence="1 2">
    <name type="scientific">Microbacterium esteraromaticum</name>
    <dbReference type="NCBI Taxonomy" id="57043"/>
    <lineage>
        <taxon>Bacteria</taxon>
        <taxon>Bacillati</taxon>
        <taxon>Actinomycetota</taxon>
        <taxon>Actinomycetes</taxon>
        <taxon>Micrococcales</taxon>
        <taxon>Microbacteriaceae</taxon>
        <taxon>Microbacterium</taxon>
    </lineage>
</organism>
<protein>
    <submittedName>
        <fullName evidence="1">Uncharacterized protein</fullName>
    </submittedName>
</protein>
<name>A0A1R4ISM8_9MICO</name>
<proteinExistence type="predicted"/>
<dbReference type="EMBL" id="FUKO01000012">
    <property type="protein sequence ID" value="SJN22921.1"/>
    <property type="molecule type" value="Genomic_DNA"/>
</dbReference>
<evidence type="ECO:0000313" key="1">
    <source>
        <dbReference type="EMBL" id="SJN22921.1"/>
    </source>
</evidence>
<sequence length="252" mass="27821">MQDAERFRGLVDLDPEEIHRARTKDAALSLIIAKAEAKQIFVSQSQNLYMPQRLVGVKFSGMTIKDAKIPFVFLAGGDEDEHGEPAGRRVFTLTLMLTLVARGIFAPVNYDGTSTGPSPGYDYDLVAEILMPAADLTREHAESLGMIQATADRYKVTPSAVVVRAMRLGLLERDAALTHLNALREEFAQRKESQPRPAKPINAVRKYNGTEYSRRMLAAVDMGKLSTADFCRVVCLNKLKPPQIADFRAALG</sequence>